<reference evidence="11" key="2">
    <citation type="submission" date="2025-09" db="UniProtKB">
        <authorList>
            <consortium name="Ensembl"/>
        </authorList>
    </citation>
    <scope>IDENTIFICATION</scope>
</reference>
<feature type="compositionally biased region" description="Polar residues" evidence="8">
    <location>
        <begin position="325"/>
        <end position="343"/>
    </location>
</feature>
<keyword evidence="4 7" id="KW-0547">Nucleotide-binding</keyword>
<feature type="compositionally biased region" description="Low complexity" evidence="8">
    <location>
        <begin position="89"/>
        <end position="99"/>
    </location>
</feature>
<dbReference type="InterPro" id="IPR000719">
    <property type="entry name" value="Prot_kinase_dom"/>
</dbReference>
<feature type="domain" description="CRIB" evidence="10">
    <location>
        <begin position="12"/>
        <end position="25"/>
    </location>
</feature>
<keyword evidence="5" id="KW-0418">Kinase</keyword>
<feature type="domain" description="Protein kinase" evidence="9">
    <location>
        <begin position="377"/>
        <end position="511"/>
    </location>
</feature>
<organism evidence="11">
    <name type="scientific">Petromyzon marinus</name>
    <name type="common">Sea lamprey</name>
    <dbReference type="NCBI Taxonomy" id="7757"/>
    <lineage>
        <taxon>Eukaryota</taxon>
        <taxon>Metazoa</taxon>
        <taxon>Chordata</taxon>
        <taxon>Craniata</taxon>
        <taxon>Vertebrata</taxon>
        <taxon>Cyclostomata</taxon>
        <taxon>Hyperoartia</taxon>
        <taxon>Petromyzontiformes</taxon>
        <taxon>Petromyzontidae</taxon>
        <taxon>Petromyzon</taxon>
    </lineage>
</organism>
<keyword evidence="2" id="KW-0723">Serine/threonine-protein kinase</keyword>
<feature type="binding site" evidence="7">
    <location>
        <position position="406"/>
    </location>
    <ligand>
        <name>ATP</name>
        <dbReference type="ChEBI" id="CHEBI:30616"/>
    </ligand>
</feature>
<name>S4RAZ6_PETMA</name>
<dbReference type="InterPro" id="IPR011009">
    <property type="entry name" value="Kinase-like_dom_sf"/>
</dbReference>
<feature type="compositionally biased region" description="Basic and acidic residues" evidence="8">
    <location>
        <begin position="285"/>
        <end position="299"/>
    </location>
</feature>
<dbReference type="GO" id="GO:0004674">
    <property type="term" value="F:protein serine/threonine kinase activity"/>
    <property type="evidence" value="ECO:0007669"/>
    <property type="project" value="UniProtKB-KW"/>
</dbReference>
<dbReference type="Ensembl" id="ENSPMAT00000002389.1">
    <property type="protein sequence ID" value="ENSPMAP00000002377.1"/>
    <property type="gene ID" value="ENSPMAG00000002170.1"/>
</dbReference>
<dbReference type="InterPro" id="IPR017441">
    <property type="entry name" value="Protein_kinase_ATP_BS"/>
</dbReference>
<evidence type="ECO:0000256" key="3">
    <source>
        <dbReference type="ARBA" id="ARBA00022679"/>
    </source>
</evidence>
<dbReference type="PROSITE" id="PS50011">
    <property type="entry name" value="PROTEIN_KINASE_DOM"/>
    <property type="match status" value="1"/>
</dbReference>
<dbReference type="PANTHER" id="PTHR45832">
    <property type="entry name" value="SERINE/THREONINE-PROTEIN KINASE SAMKA-RELATED-RELATED"/>
    <property type="match status" value="1"/>
</dbReference>
<dbReference type="Gene3D" id="3.90.810.10">
    <property type="entry name" value="CRIB domain"/>
    <property type="match status" value="1"/>
</dbReference>
<evidence type="ECO:0000256" key="5">
    <source>
        <dbReference type="ARBA" id="ARBA00022777"/>
    </source>
</evidence>
<evidence type="ECO:0000259" key="10">
    <source>
        <dbReference type="PROSITE" id="PS50108"/>
    </source>
</evidence>
<dbReference type="Pfam" id="PF00069">
    <property type="entry name" value="Pkinase"/>
    <property type="match status" value="1"/>
</dbReference>
<proteinExistence type="predicted"/>
<dbReference type="CDD" id="cd01093">
    <property type="entry name" value="CRIB_PAK_like"/>
    <property type="match status" value="1"/>
</dbReference>
<evidence type="ECO:0000256" key="8">
    <source>
        <dbReference type="SAM" id="MobiDB-lite"/>
    </source>
</evidence>
<keyword evidence="3" id="KW-0808">Transferase</keyword>
<dbReference type="Gene3D" id="3.30.200.20">
    <property type="entry name" value="Phosphorylase Kinase, domain 1"/>
    <property type="match status" value="1"/>
</dbReference>
<dbReference type="InterPro" id="IPR000095">
    <property type="entry name" value="CRIB_dom"/>
</dbReference>
<dbReference type="SUPFAM" id="SSF56112">
    <property type="entry name" value="Protein kinase-like (PK-like)"/>
    <property type="match status" value="1"/>
</dbReference>
<dbReference type="Gene3D" id="1.10.510.10">
    <property type="entry name" value="Transferase(Phosphotransferase) domain 1"/>
    <property type="match status" value="1"/>
</dbReference>
<evidence type="ECO:0000256" key="2">
    <source>
        <dbReference type="ARBA" id="ARBA00022527"/>
    </source>
</evidence>
<dbReference type="FunFam" id="3.90.810.10:FF:000002">
    <property type="entry name" value="Non-specific serine/threonine protein kinase"/>
    <property type="match status" value="1"/>
</dbReference>
<evidence type="ECO:0000256" key="4">
    <source>
        <dbReference type="ARBA" id="ARBA00022741"/>
    </source>
</evidence>
<protein>
    <recommendedName>
        <fullName evidence="1">non-specific serine/threonine protein kinase</fullName>
        <ecNumber evidence="1">2.7.11.1</ecNumber>
    </recommendedName>
</protein>
<dbReference type="Pfam" id="PF00786">
    <property type="entry name" value="PBD"/>
    <property type="match status" value="1"/>
</dbReference>
<dbReference type="FunFam" id="3.30.200.20:FF:000705">
    <property type="entry name" value="Non-specific serine/threonine protein kinase"/>
    <property type="match status" value="1"/>
</dbReference>
<evidence type="ECO:0000256" key="1">
    <source>
        <dbReference type="ARBA" id="ARBA00012513"/>
    </source>
</evidence>
<feature type="region of interest" description="Disordered" evidence="8">
    <location>
        <begin position="89"/>
        <end position="178"/>
    </location>
</feature>
<evidence type="ECO:0000259" key="9">
    <source>
        <dbReference type="PROSITE" id="PS50011"/>
    </source>
</evidence>
<dbReference type="AlphaFoldDB" id="S4RAZ6"/>
<dbReference type="PANTHER" id="PTHR45832:SF8">
    <property type="entry name" value="PROTEIN KINASE DOMAIN-CONTAINING PROTEIN"/>
    <property type="match status" value="1"/>
</dbReference>
<dbReference type="InterPro" id="IPR051931">
    <property type="entry name" value="PAK3-like"/>
</dbReference>
<feature type="compositionally biased region" description="Polar residues" evidence="8">
    <location>
        <begin position="262"/>
        <end position="276"/>
    </location>
</feature>
<feature type="compositionally biased region" description="Polar residues" evidence="8">
    <location>
        <begin position="306"/>
        <end position="315"/>
    </location>
</feature>
<keyword evidence="6 7" id="KW-0067">ATP-binding</keyword>
<evidence type="ECO:0000256" key="6">
    <source>
        <dbReference type="ARBA" id="ARBA00022840"/>
    </source>
</evidence>
<dbReference type="InterPro" id="IPR033923">
    <property type="entry name" value="PAK_BD"/>
</dbReference>
<dbReference type="InterPro" id="IPR036936">
    <property type="entry name" value="CRIB_dom_sf"/>
</dbReference>
<dbReference type="GeneTree" id="ENSGT00940000159792"/>
<accession>S4RAZ6</accession>
<evidence type="ECO:0000313" key="11">
    <source>
        <dbReference type="Ensembl" id="ENSPMAP00000002377.1"/>
    </source>
</evidence>
<reference evidence="11" key="1">
    <citation type="submission" date="2025-08" db="UniProtKB">
        <authorList>
            <consortium name="Ensembl"/>
        </authorList>
    </citation>
    <scope>IDENTIFICATION</scope>
</reference>
<sequence length="511" mass="56874">MFTKKKKQRPQISAPCNFEHRVHTGFDLAEGRFTGLPPQWQSLLADTANRPKPVVDASYITPVDLAPMKIIVRGSKKLPINDSIVTEMSSLSVSRSNSLRVREDRDCERETDGTHTDGRFGRSDRISQPKVVNGRQGSLEQGYNRKGQGRPPPGYPVAITKERPPQIPVNNHQPASPCKKCPLLESQLWHMTEPSAGVMHRNKERERFHDGDGDRAVVSVRDDSGRPKSSYEVHPVATGPKRKDRQSQSASDSSGSGPPRAHSQQSITESQSQRVFDSSAKRGSGKNEQHPAAVDHSEPSLDTGDIGSSNSAQQQSRHHPDDNHNQQPSSLNHSHVIQSNGPSAPTKKQHQPPRISHEQFRAALQQVVDPGDPSQFLGSFIKIGEGSTGVVCLAEDKRTGKQVAVKRMHLRKQQRRELLFNEVVIMREYHHENVVNMYNSYLVDDELWVVMEFLEGGALTDIVTHTRMNEEQISAVCVSVLRALAYLHGQGVIHRDIKSDSILLTADGRVR</sequence>
<dbReference type="EC" id="2.7.11.1" evidence="1"/>
<dbReference type="PROSITE" id="PS00107">
    <property type="entry name" value="PROTEIN_KINASE_ATP"/>
    <property type="match status" value="1"/>
</dbReference>
<feature type="region of interest" description="Disordered" evidence="8">
    <location>
        <begin position="206"/>
        <end position="355"/>
    </location>
</feature>
<dbReference type="PROSITE" id="PS50108">
    <property type="entry name" value="CRIB"/>
    <property type="match status" value="1"/>
</dbReference>
<dbReference type="SMART" id="SM00285">
    <property type="entry name" value="PBD"/>
    <property type="match status" value="1"/>
</dbReference>
<feature type="compositionally biased region" description="Basic and acidic residues" evidence="8">
    <location>
        <begin position="206"/>
        <end position="231"/>
    </location>
</feature>
<feature type="compositionally biased region" description="Low complexity" evidence="8">
    <location>
        <begin position="247"/>
        <end position="261"/>
    </location>
</feature>
<evidence type="ECO:0000256" key="7">
    <source>
        <dbReference type="PROSITE-ProRule" id="PRU10141"/>
    </source>
</evidence>
<feature type="compositionally biased region" description="Basic and acidic residues" evidence="8">
    <location>
        <begin position="100"/>
        <end position="127"/>
    </location>
</feature>
<dbReference type="GO" id="GO:0005524">
    <property type="term" value="F:ATP binding"/>
    <property type="evidence" value="ECO:0007669"/>
    <property type="project" value="UniProtKB-UniRule"/>
</dbReference>